<dbReference type="RefSeq" id="WP_232301582.1">
    <property type="nucleotide sequence ID" value="NZ_JAGGJQ010000007.1"/>
</dbReference>
<dbReference type="AlphaFoldDB" id="A0A9X0YNP0"/>
<evidence type="ECO:0000313" key="3">
    <source>
        <dbReference type="Proteomes" id="UP001138672"/>
    </source>
</evidence>
<evidence type="ECO:0000313" key="4">
    <source>
        <dbReference type="Proteomes" id="UP001231587"/>
    </source>
</evidence>
<dbReference type="Proteomes" id="UP001231587">
    <property type="component" value="Unassembled WGS sequence"/>
</dbReference>
<dbReference type="EMBL" id="JAUSUU010000007">
    <property type="protein sequence ID" value="MDQ0336020.1"/>
    <property type="molecule type" value="Genomic_DNA"/>
</dbReference>
<keyword evidence="4" id="KW-1185">Reference proteome</keyword>
<sequence>MKNLDFSINGRVQNLMVDVFESVSASKETEIKIGELLDTQSIFELVFEIVRETGFYNADENFKLIKALNIDTDEDALEDALYTTWISMGNTLNTAKTQEEFNAKFAIFVPIILKRMELINRSSLTQ</sequence>
<proteinExistence type="predicted"/>
<dbReference type="EMBL" id="JAGGJQ010000007">
    <property type="protein sequence ID" value="MBP1840567.1"/>
    <property type="molecule type" value="Genomic_DNA"/>
</dbReference>
<evidence type="ECO:0000313" key="2">
    <source>
        <dbReference type="EMBL" id="MDQ0336020.1"/>
    </source>
</evidence>
<evidence type="ECO:0000313" key="1">
    <source>
        <dbReference type="EMBL" id="MBP1840567.1"/>
    </source>
</evidence>
<organism evidence="1 3">
    <name type="scientific">Formosa algae</name>
    <dbReference type="NCBI Taxonomy" id="225843"/>
    <lineage>
        <taxon>Bacteria</taxon>
        <taxon>Pseudomonadati</taxon>
        <taxon>Bacteroidota</taxon>
        <taxon>Flavobacteriia</taxon>
        <taxon>Flavobacteriales</taxon>
        <taxon>Flavobacteriaceae</taxon>
        <taxon>Formosa</taxon>
    </lineage>
</organism>
<protein>
    <submittedName>
        <fullName evidence="1">Uncharacterized protein</fullName>
    </submittedName>
</protein>
<comment type="caution">
    <text evidence="1">The sequence shown here is derived from an EMBL/GenBank/DDBJ whole genome shotgun (WGS) entry which is preliminary data.</text>
</comment>
<gene>
    <name evidence="1" type="ORF">J2Z56_002497</name>
    <name evidence="2" type="ORF">J2Z57_002472</name>
</gene>
<accession>A0A9X0YNP0</accession>
<reference evidence="1" key="1">
    <citation type="submission" date="2021-03" db="EMBL/GenBank/DDBJ databases">
        <title>Genomic Encyclopedia of Type Strains, Phase IV (KMG-IV): sequencing the most valuable type-strain genomes for metagenomic binning, comparative biology and taxonomic classification.</title>
        <authorList>
            <person name="Goeker M."/>
        </authorList>
    </citation>
    <scope>NUCLEOTIDE SEQUENCE</scope>
    <source>
        <strain evidence="1">DSM 15523</strain>
        <strain evidence="2 4">DSM 16476</strain>
    </source>
</reference>
<dbReference type="Proteomes" id="UP001138672">
    <property type="component" value="Unassembled WGS sequence"/>
</dbReference>
<name>A0A9X0YNP0_9FLAO</name>